<reference evidence="1 2" key="1">
    <citation type="journal article" date="2001" name="Science">
        <title>Complete genome sequence of a virulent isolate of Streptococcus pneumoniae.</title>
        <authorList>
            <person name="Tettelin H."/>
            <person name="Nelson K.E."/>
            <person name="Paulsen I.T."/>
            <person name="Eisen J.A."/>
            <person name="Read T.D."/>
            <person name="Peterson S."/>
            <person name="Heidelberg J."/>
            <person name="DeBoy R.T."/>
            <person name="Haft D.H."/>
            <person name="Dodson R.J."/>
            <person name="Durkin A.S."/>
            <person name="Gwinn M."/>
            <person name="Kolonay J.F."/>
            <person name="Nelson W.C."/>
            <person name="Peterson J.D."/>
            <person name="Umayam L.A."/>
            <person name="White O."/>
            <person name="Salzberg S.L."/>
            <person name="Lewis M.R."/>
            <person name="Radune D."/>
            <person name="Holtzapple E."/>
            <person name="Khouri H."/>
            <person name="Wolf A.M."/>
            <person name="Utterback T.R."/>
            <person name="Hansen C.L."/>
            <person name="McDonald L.A."/>
            <person name="Feldblyum T.V."/>
            <person name="Angiuoli S."/>
            <person name="Dickinson T."/>
            <person name="Hickey E.K."/>
            <person name="Holt I.E."/>
            <person name="Loftus B.J."/>
            <person name="Yang F."/>
            <person name="Smith H.O."/>
            <person name="Venter J.C."/>
            <person name="Dougherty B.A."/>
            <person name="Morrison D.A."/>
            <person name="Hollingshead S.K."/>
            <person name="Fraser C.M."/>
        </authorList>
    </citation>
    <scope>NUCLEOTIDE SEQUENCE [LARGE SCALE GENOMIC DNA]</scope>
    <source>
        <strain evidence="2">ATCC BAA-334 / TIGR4</strain>
    </source>
</reference>
<dbReference type="EMBL" id="AE005672">
    <property type="protein sequence ID" value="AAK75891.1"/>
    <property type="molecule type" value="Genomic_DNA"/>
</dbReference>
<accession>A0A0H2URF4</accession>
<dbReference type="AlphaFoldDB" id="A0A0H2URF4"/>
<organism evidence="1 2">
    <name type="scientific">Streptococcus pneumoniae serotype 4 (strain ATCC BAA-334 / TIGR4)</name>
    <dbReference type="NCBI Taxonomy" id="170187"/>
    <lineage>
        <taxon>Bacteria</taxon>
        <taxon>Bacillati</taxon>
        <taxon>Bacillota</taxon>
        <taxon>Bacilli</taxon>
        <taxon>Lactobacillales</taxon>
        <taxon>Streptococcaceae</taxon>
        <taxon>Streptococcus</taxon>
    </lineage>
</organism>
<dbReference type="PaxDb" id="170187-SP_1818"/>
<evidence type="ECO:0000313" key="1">
    <source>
        <dbReference type="EMBL" id="AAK75891.1"/>
    </source>
</evidence>
<sequence>MRMMFSSLVSDEPNFTAFSACFQQPQALCERKNCNFSIYYFLASSSLQSQLGPCLHDQRH</sequence>
<evidence type="ECO:0000313" key="2">
    <source>
        <dbReference type="Proteomes" id="UP000000585"/>
    </source>
</evidence>
<protein>
    <submittedName>
        <fullName evidence="1">Uncharacterized protein</fullName>
    </submittedName>
</protein>
<keyword evidence="2" id="KW-1185">Reference proteome</keyword>
<dbReference type="EnsemblBacteria" id="AAK75891">
    <property type="protein sequence ID" value="AAK75891"/>
    <property type="gene ID" value="SP_1818"/>
</dbReference>
<dbReference type="KEGG" id="spn:SP_1818"/>
<gene>
    <name evidence="1" type="ordered locus">SP_1818</name>
</gene>
<name>A0A0H2URF4_STRPN</name>
<dbReference type="Proteomes" id="UP000000585">
    <property type="component" value="Chromosome"/>
</dbReference>
<proteinExistence type="predicted"/>